<dbReference type="Pfam" id="PF00535">
    <property type="entry name" value="Glycos_transf_2"/>
    <property type="match status" value="1"/>
</dbReference>
<feature type="domain" description="Glycosyltransferase 2-like" evidence="1">
    <location>
        <begin position="6"/>
        <end position="127"/>
    </location>
</feature>
<dbReference type="GO" id="GO:0016758">
    <property type="term" value="F:hexosyltransferase activity"/>
    <property type="evidence" value="ECO:0007669"/>
    <property type="project" value="UniProtKB-ARBA"/>
</dbReference>
<dbReference type="PANTHER" id="PTHR22916:SF3">
    <property type="entry name" value="UDP-GLCNAC:BETAGAL BETA-1,3-N-ACETYLGLUCOSAMINYLTRANSFERASE-LIKE PROTEIN 1"/>
    <property type="match status" value="1"/>
</dbReference>
<organism evidence="2 3">
    <name type="scientific">Winogradskyella eximia</name>
    <dbReference type="NCBI Taxonomy" id="262006"/>
    <lineage>
        <taxon>Bacteria</taxon>
        <taxon>Pseudomonadati</taxon>
        <taxon>Bacteroidota</taxon>
        <taxon>Flavobacteriia</taxon>
        <taxon>Flavobacteriales</taxon>
        <taxon>Flavobacteriaceae</taxon>
        <taxon>Winogradskyella</taxon>
    </lineage>
</organism>
<evidence type="ECO:0000313" key="2">
    <source>
        <dbReference type="EMBL" id="RED38161.1"/>
    </source>
</evidence>
<dbReference type="SUPFAM" id="SSF53448">
    <property type="entry name" value="Nucleotide-diphospho-sugar transferases"/>
    <property type="match status" value="1"/>
</dbReference>
<accession>A0A3D9GRJ4</accession>
<sequence>MKPYFSVVISVYNKAHFVAQTLQSILDQDFQDFEIIIVDDGSKDNSLEILRNFTDNRISIFPTENQGVSAARNFGLLKANANYIALSDGDDIWLSNHLAELKSLIESFPNCGIYATSYQKMFFDSYTTQPKFTNLSLPFFGIVDDYFSTTIIDNILWTSAVAIPKEVIDKNYLFDEDLGCGEDTDLWISIAKNFDIAFSSKVTANKMIHTKDNHLSLTKDIPDLLKMLNKHKADEKAFPSLKLLLDQNRYMAALEGKILGDYKNYKLLKKDIDFKNLNFKLKFLLQLPRPILITLKKLKFWLLKKRLYNSPYR</sequence>
<dbReference type="RefSeq" id="WP_115818867.1">
    <property type="nucleotide sequence ID" value="NZ_CANKZP010000004.1"/>
</dbReference>
<evidence type="ECO:0000313" key="3">
    <source>
        <dbReference type="Proteomes" id="UP000256980"/>
    </source>
</evidence>
<comment type="caution">
    <text evidence="2">The sequence shown here is derived from an EMBL/GenBank/DDBJ whole genome shotgun (WGS) entry which is preliminary data.</text>
</comment>
<dbReference type="CDD" id="cd00761">
    <property type="entry name" value="Glyco_tranf_GTA_type"/>
    <property type="match status" value="1"/>
</dbReference>
<dbReference type="InterPro" id="IPR029044">
    <property type="entry name" value="Nucleotide-diphossugar_trans"/>
</dbReference>
<dbReference type="AlphaFoldDB" id="A0A3D9GRJ4"/>
<dbReference type="PANTHER" id="PTHR22916">
    <property type="entry name" value="GLYCOSYLTRANSFERASE"/>
    <property type="match status" value="1"/>
</dbReference>
<dbReference type="InterPro" id="IPR001173">
    <property type="entry name" value="Glyco_trans_2-like"/>
</dbReference>
<protein>
    <submittedName>
        <fullName evidence="2">Glycosyl transferase family 2</fullName>
    </submittedName>
</protein>
<reference evidence="2 3" key="1">
    <citation type="submission" date="2018-07" db="EMBL/GenBank/DDBJ databases">
        <title>Genomic Encyclopedia of Type Strains, Phase III (KMG-III): the genomes of soil and plant-associated and newly described type strains.</title>
        <authorList>
            <person name="Whitman W."/>
        </authorList>
    </citation>
    <scope>NUCLEOTIDE SEQUENCE [LARGE SCALE GENOMIC DNA]</scope>
    <source>
        <strain evidence="2 3">CECT 7946</strain>
    </source>
</reference>
<gene>
    <name evidence="2" type="ORF">DFQ10_1124</name>
</gene>
<keyword evidence="3" id="KW-1185">Reference proteome</keyword>
<dbReference type="Gene3D" id="3.90.550.10">
    <property type="entry name" value="Spore Coat Polysaccharide Biosynthesis Protein SpsA, Chain A"/>
    <property type="match status" value="1"/>
</dbReference>
<evidence type="ECO:0000259" key="1">
    <source>
        <dbReference type="Pfam" id="PF00535"/>
    </source>
</evidence>
<dbReference type="Proteomes" id="UP000256980">
    <property type="component" value="Unassembled WGS sequence"/>
</dbReference>
<dbReference type="OrthoDB" id="6307329at2"/>
<name>A0A3D9GRJ4_9FLAO</name>
<keyword evidence="2" id="KW-0808">Transferase</keyword>
<dbReference type="EMBL" id="QRDV01000012">
    <property type="protein sequence ID" value="RED38161.1"/>
    <property type="molecule type" value="Genomic_DNA"/>
</dbReference>
<proteinExistence type="predicted"/>